<dbReference type="OrthoDB" id="7202371at2759"/>
<evidence type="ECO:0000313" key="12">
    <source>
        <dbReference type="Proteomes" id="UP001152646"/>
    </source>
</evidence>
<dbReference type="InterPro" id="IPR006330">
    <property type="entry name" value="Ado/ade_deaminase"/>
</dbReference>
<dbReference type="PANTHER" id="PTHR11409">
    <property type="entry name" value="ADENOSINE DEAMINASE"/>
    <property type="match status" value="1"/>
</dbReference>
<keyword evidence="7" id="KW-0732">Signal</keyword>
<dbReference type="Pfam" id="PF00962">
    <property type="entry name" value="A_deaminase"/>
    <property type="match status" value="1"/>
</dbReference>
<accession>A0A9W4JEW8</accession>
<dbReference type="FunFam" id="3.20.20.140:FF:000017">
    <property type="entry name" value="Adenosine deaminase 2"/>
    <property type="match status" value="1"/>
</dbReference>
<dbReference type="AlphaFoldDB" id="A0A9W4JEW8"/>
<comment type="similarity">
    <text evidence="3">Belongs to the metallo-dependent hydrolases superfamily. Adenosine and AMP deaminases family. ADGF subfamily.</text>
</comment>
<evidence type="ECO:0000256" key="3">
    <source>
        <dbReference type="ARBA" id="ARBA00006083"/>
    </source>
</evidence>
<evidence type="ECO:0000256" key="2">
    <source>
        <dbReference type="ARBA" id="ARBA00004613"/>
    </source>
</evidence>
<proteinExistence type="inferred from homology"/>
<dbReference type="EMBL" id="CAJVPA010000192">
    <property type="protein sequence ID" value="CAG8387036.1"/>
    <property type="molecule type" value="Genomic_DNA"/>
</dbReference>
<comment type="subcellular location">
    <subcellularLocation>
        <location evidence="2">Secreted</location>
    </subcellularLocation>
</comment>
<keyword evidence="8" id="KW-0378">Hydrolase</keyword>
<gene>
    <name evidence="11" type="ORF">PSALAMII_LOCUS6673</name>
</gene>
<evidence type="ECO:0000256" key="4">
    <source>
        <dbReference type="ARBA" id="ARBA00012784"/>
    </source>
</evidence>
<keyword evidence="5" id="KW-0964">Secreted</keyword>
<protein>
    <recommendedName>
        <fullName evidence="4">adenosine deaminase</fullName>
        <ecNumber evidence="4">3.5.4.4</ecNumber>
    </recommendedName>
</protein>
<name>A0A9W4JEW8_9EURO</name>
<dbReference type="PANTHER" id="PTHR11409:SF39">
    <property type="entry name" value="ADENOSINE DEAMINASE 2"/>
    <property type="match status" value="1"/>
</dbReference>
<comment type="cofactor">
    <cofactor evidence="1">
        <name>Zn(2+)</name>
        <dbReference type="ChEBI" id="CHEBI:29105"/>
    </cofactor>
</comment>
<keyword evidence="6" id="KW-0479">Metal-binding</keyword>
<feature type="domain" description="Adenosine deaminase" evidence="10">
    <location>
        <begin position="290"/>
        <end position="593"/>
    </location>
</feature>
<comment type="caution">
    <text evidence="11">The sequence shown here is derived from an EMBL/GenBank/DDBJ whole genome shotgun (WGS) entry which is preliminary data.</text>
</comment>
<dbReference type="SUPFAM" id="SSF51556">
    <property type="entry name" value="Metallo-dependent hydrolases"/>
    <property type="match status" value="1"/>
</dbReference>
<evidence type="ECO:0000313" key="11">
    <source>
        <dbReference type="EMBL" id="CAG8387036.1"/>
    </source>
</evidence>
<evidence type="ECO:0000256" key="5">
    <source>
        <dbReference type="ARBA" id="ARBA00022525"/>
    </source>
</evidence>
<dbReference type="Gene3D" id="3.20.20.140">
    <property type="entry name" value="Metal-dependent hydrolases"/>
    <property type="match status" value="1"/>
</dbReference>
<dbReference type="GO" id="GO:0046103">
    <property type="term" value="P:inosine biosynthetic process"/>
    <property type="evidence" value="ECO:0007669"/>
    <property type="project" value="TreeGrafter"/>
</dbReference>
<evidence type="ECO:0000256" key="8">
    <source>
        <dbReference type="ARBA" id="ARBA00022801"/>
    </source>
</evidence>
<comment type="catalytic activity">
    <reaction evidence="9">
        <text>adenosine + H2O + H(+) = inosine + NH4(+)</text>
        <dbReference type="Rhea" id="RHEA:24408"/>
        <dbReference type="ChEBI" id="CHEBI:15377"/>
        <dbReference type="ChEBI" id="CHEBI:15378"/>
        <dbReference type="ChEBI" id="CHEBI:16335"/>
        <dbReference type="ChEBI" id="CHEBI:17596"/>
        <dbReference type="ChEBI" id="CHEBI:28938"/>
        <dbReference type="EC" id="3.5.4.4"/>
    </reaction>
</comment>
<evidence type="ECO:0000259" key="10">
    <source>
        <dbReference type="Pfam" id="PF00962"/>
    </source>
</evidence>
<dbReference type="Proteomes" id="UP001152646">
    <property type="component" value="Unassembled WGS sequence"/>
</dbReference>
<organism evidence="11 12">
    <name type="scientific">Penicillium salamii</name>
    <dbReference type="NCBI Taxonomy" id="1612424"/>
    <lineage>
        <taxon>Eukaryota</taxon>
        <taxon>Fungi</taxon>
        <taxon>Dikarya</taxon>
        <taxon>Ascomycota</taxon>
        <taxon>Pezizomycotina</taxon>
        <taxon>Eurotiomycetes</taxon>
        <taxon>Eurotiomycetidae</taxon>
        <taxon>Eurotiales</taxon>
        <taxon>Aspergillaceae</taxon>
        <taxon>Penicillium</taxon>
    </lineage>
</organism>
<dbReference type="GO" id="GO:0046872">
    <property type="term" value="F:metal ion binding"/>
    <property type="evidence" value="ECO:0007669"/>
    <property type="project" value="UniProtKB-KW"/>
</dbReference>
<evidence type="ECO:0000256" key="7">
    <source>
        <dbReference type="ARBA" id="ARBA00022729"/>
    </source>
</evidence>
<dbReference type="InterPro" id="IPR032466">
    <property type="entry name" value="Metal_Hydrolase"/>
</dbReference>
<evidence type="ECO:0000256" key="9">
    <source>
        <dbReference type="ARBA" id="ARBA00047764"/>
    </source>
</evidence>
<dbReference type="GO" id="GO:0005576">
    <property type="term" value="C:extracellular region"/>
    <property type="evidence" value="ECO:0007669"/>
    <property type="project" value="UniProtKB-SubCell"/>
</dbReference>
<reference evidence="11" key="1">
    <citation type="submission" date="2021-07" db="EMBL/GenBank/DDBJ databases">
        <authorList>
            <person name="Branca A.L. A."/>
        </authorList>
    </citation>
    <scope>NUCLEOTIDE SEQUENCE</scope>
</reference>
<sequence length="629" mass="70857">MHDRSDPTRKGALSWTPSRLHSILVYLGYPRQGEERNEDLVYRPSPSESVIMRLLSIIGVATLSISGVAATLAIDGEPNVNSTLVQEHLKNREKLIALEKTHRQDHIFRQSLSPTAKRADEIVQTIRQYEIDNYWRVAGTDDGEVAERFPGEPFPLARPLIANTTLWEVVKRMPKGALLHAHLSAMLPFEKLLEIIIQTEGMEISASQPLDTAEAKKNATFTFSHNNGTVSTEESRIDSADYTPNTQIPIKTAVDNFEGGQAGFVDFVKSRTTIPPDVSIRHELGVGEIWRRFQACFGPTDTMIQYEPVVRKFYQRLFEDLANDGINWVEIRSGGSSGKLVHDGDEEVDPDLDAWWHVLVEEIENFKATEAGKKFLGARIIWSDARGKDRTRITKSMKIALQRKQNFPELFSGYDLVAQEDLGRPLSDLAPELVWFREQTEALNLTIPYFFHAGETLGDGNSTDLNLFDAVLFNTRRIGHGFSLYKHPNLINQVIEQNVMVEVCPISNEVLRLNEDILHHPLPAMIAHGIPTAISNDDPAILGQDVAGLSYDFYEAIQAFDNIGLAGLGSLAQNSLRWANFEDQSDKDWIQDIDRGADGTSTKAKHIQAWNQDWEDFCKWIVDEYGSKY</sequence>
<dbReference type="InterPro" id="IPR001365">
    <property type="entry name" value="A_deaminase_dom"/>
</dbReference>
<dbReference type="GO" id="GO:0004000">
    <property type="term" value="F:adenosine deaminase activity"/>
    <property type="evidence" value="ECO:0007669"/>
    <property type="project" value="TreeGrafter"/>
</dbReference>
<evidence type="ECO:0000256" key="6">
    <source>
        <dbReference type="ARBA" id="ARBA00022723"/>
    </source>
</evidence>
<dbReference type="EC" id="3.5.4.4" evidence="4"/>
<dbReference type="GO" id="GO:0006154">
    <property type="term" value="P:adenosine catabolic process"/>
    <property type="evidence" value="ECO:0007669"/>
    <property type="project" value="TreeGrafter"/>
</dbReference>
<evidence type="ECO:0000256" key="1">
    <source>
        <dbReference type="ARBA" id="ARBA00001947"/>
    </source>
</evidence>